<feature type="compositionally biased region" description="Low complexity" evidence="1">
    <location>
        <begin position="2016"/>
        <end position="2028"/>
    </location>
</feature>
<feature type="compositionally biased region" description="Polar residues" evidence="1">
    <location>
        <begin position="2487"/>
        <end position="2500"/>
    </location>
</feature>
<feature type="region of interest" description="Disordered" evidence="1">
    <location>
        <begin position="462"/>
        <end position="489"/>
    </location>
</feature>
<feature type="region of interest" description="Disordered" evidence="1">
    <location>
        <begin position="1699"/>
        <end position="1721"/>
    </location>
</feature>
<feature type="region of interest" description="Disordered" evidence="1">
    <location>
        <begin position="2981"/>
        <end position="3010"/>
    </location>
</feature>
<feature type="region of interest" description="Disordered" evidence="1">
    <location>
        <begin position="2376"/>
        <end position="2433"/>
    </location>
</feature>
<feature type="region of interest" description="Disordered" evidence="1">
    <location>
        <begin position="73"/>
        <end position="92"/>
    </location>
</feature>
<feature type="compositionally biased region" description="Acidic residues" evidence="1">
    <location>
        <begin position="2805"/>
        <end position="2815"/>
    </location>
</feature>
<feature type="region of interest" description="Disordered" evidence="1">
    <location>
        <begin position="274"/>
        <end position="302"/>
    </location>
</feature>
<name>A0A7R9BTX3_9CRUS</name>
<feature type="compositionally biased region" description="Polar residues" evidence="1">
    <location>
        <begin position="2074"/>
        <end position="2084"/>
    </location>
</feature>
<feature type="region of interest" description="Disordered" evidence="1">
    <location>
        <begin position="2629"/>
        <end position="2707"/>
    </location>
</feature>
<feature type="compositionally biased region" description="Polar residues" evidence="1">
    <location>
        <begin position="1774"/>
        <end position="1794"/>
    </location>
</feature>
<feature type="region of interest" description="Disordered" evidence="1">
    <location>
        <begin position="728"/>
        <end position="748"/>
    </location>
</feature>
<feature type="region of interest" description="Disordered" evidence="1">
    <location>
        <begin position="2163"/>
        <end position="2199"/>
    </location>
</feature>
<feature type="compositionally biased region" description="Basic and acidic residues" evidence="1">
    <location>
        <begin position="2062"/>
        <end position="2073"/>
    </location>
</feature>
<evidence type="ECO:0000313" key="2">
    <source>
        <dbReference type="EMBL" id="CAD7280478.1"/>
    </source>
</evidence>
<feature type="compositionally biased region" description="Acidic residues" evidence="1">
    <location>
        <begin position="2052"/>
        <end position="2061"/>
    </location>
</feature>
<feature type="region of interest" description="Disordered" evidence="1">
    <location>
        <begin position="1417"/>
        <end position="1437"/>
    </location>
</feature>
<feature type="region of interest" description="Disordered" evidence="1">
    <location>
        <begin position="100"/>
        <end position="119"/>
    </location>
</feature>
<feature type="region of interest" description="Disordered" evidence="1">
    <location>
        <begin position="2445"/>
        <end position="2500"/>
    </location>
</feature>
<dbReference type="EMBL" id="OA884230">
    <property type="protein sequence ID" value="CAD7280478.1"/>
    <property type="molecule type" value="Genomic_DNA"/>
</dbReference>
<feature type="compositionally biased region" description="Low complexity" evidence="1">
    <location>
        <begin position="2237"/>
        <end position="2251"/>
    </location>
</feature>
<accession>A0A7R9BTX3</accession>
<feature type="compositionally biased region" description="Low complexity" evidence="1">
    <location>
        <begin position="2998"/>
        <end position="3010"/>
    </location>
</feature>
<feature type="compositionally biased region" description="Basic and acidic residues" evidence="1">
    <location>
        <begin position="2032"/>
        <end position="2051"/>
    </location>
</feature>
<organism evidence="2">
    <name type="scientific">Notodromas monacha</name>
    <dbReference type="NCBI Taxonomy" id="399045"/>
    <lineage>
        <taxon>Eukaryota</taxon>
        <taxon>Metazoa</taxon>
        <taxon>Ecdysozoa</taxon>
        <taxon>Arthropoda</taxon>
        <taxon>Crustacea</taxon>
        <taxon>Oligostraca</taxon>
        <taxon>Ostracoda</taxon>
        <taxon>Podocopa</taxon>
        <taxon>Podocopida</taxon>
        <taxon>Cypridocopina</taxon>
        <taxon>Cypridoidea</taxon>
        <taxon>Cyprididae</taxon>
        <taxon>Notodromas</taxon>
    </lineage>
</organism>
<reference evidence="2" key="1">
    <citation type="submission" date="2020-11" db="EMBL/GenBank/DDBJ databases">
        <authorList>
            <person name="Tran Van P."/>
        </authorList>
    </citation>
    <scope>NUCLEOTIDE SEQUENCE</scope>
</reference>
<feature type="compositionally biased region" description="Polar residues" evidence="1">
    <location>
        <begin position="2634"/>
        <end position="2658"/>
    </location>
</feature>
<protein>
    <submittedName>
        <fullName evidence="2">Uncharacterized protein</fullName>
    </submittedName>
</protein>
<feature type="compositionally biased region" description="Polar residues" evidence="1">
    <location>
        <begin position="2177"/>
        <end position="2195"/>
    </location>
</feature>
<proteinExistence type="predicted"/>
<gene>
    <name evidence="2" type="ORF">NMOB1V02_LOCUS8137</name>
</gene>
<sequence>MAFGPLVSMAESVVPNMLPPGIPPMPSLVQATALAQFENKVGRMLESSMFGQMVAKKLKKVDEETYYAIKTPARSKKVSKTESSKKKPLQKEAKLADISSLLTSDTVHPKTPRAPPEQLVSVPPVMTESTKMEEVSQHTTVPTMSDISSQVNQVTPAYISDTKIPEIVASIGHIVTSVHHVLVSDPISSQPGSEDMKTTTSILEESKVSVALQDQGLPSDSEESQTAKFIALSSVLSSLRSKMNEPFHANTEPMSNSSEQTPNNFYENIVTPVDDTPRQKVKRTNPRPAIGSMMGIPPKLARPPHLKESSSMMLMETPQPSFFPPAKRPYITDESEYDGAEALEMLFKIIVDKRMKRESHETSEPLTGTWTENSRLEESQMSSDFVKSRGMLLNSKMGHLKEPERRWVMPEYTNNEESDATMQRQQRYVPSNNSMTVSFATSGAITPLKPILKHSEPFENLGHVITDNDSTRRNNSRPGIGSMMGVPPNLKKPYPISEYQTHTNTPTVFEEVCVQGEPIGRRPNQRPGLGSMMGTLPHLRRTTDESETEQGMTHTPSILQEVPTTWNPHGPHMNPRPGIGSMMGTVPNLKKATFSDSEQGSHHTPSLMHEVPTIGQPVGLSSNQRPGIGSVMGTLPKLKKPGNVTEPASGTSKTPTMFNDIHTLGQPVGTKLPPRAGIGAMMGTVPYLSQPAHDATSDLSLYQTPSAFSAVEIEGAPIEAYSSSSYETARSHHDPEVASAKPSEVSTGRTFTPLSSFSQTVSGAIQLHYAKPRYSPRPAIGSMMGTAPKLKQPDNASNATEYSRTPSMLQDIHLEHPGGTLLQANGRPGVNSMMGVEAEIYGSEGSQQYTQQTGMPSPFESLPRYSQIYPNSRPGIGAMMGVPPRLKQADTYSELDDPRSKTPSLVQDIHPQGKDMVGKISKAKPAIYSMMGMNSSQLVEPDGGRTPTVFEEVPVQPILKYAPPQKIAIQSMMGVPAAKRQPVSEMSSNFRTPSLVQDIHPQGQDIMQKISKAKPAINSMMGMNSSQLGEPDGGKTPTVFEDVPVRPILKYAPPQKIAIQSMMGVPAAKRQPVSEMSSNFRTPSLVQDIHPQGQDMVGKISKAKPAINSMMGTNSFEPLDPDGGKTPTVFEDVPVRPILKYAPPQKIAIQSMMGVPAAKRQPISEMSSNFRTPSLVQDIHLEKKPMGKQPNPRPAIGSMLGVPPSLPVDSQIDSESIGHTTPMFLHEVKTLGSKLKEKLKNSRPAIGSMMGVPPVQRHNLIDGSEPATPGRTPSTIEEILQNSGRTPLIFKSELDPVYLIPMVAYSDSESEMGNNMKNISQKPNASQNDMHLQIKEATGSGITIDDQHPATSTVSIYDPKTDSLVGIPAQPQYYLNHVPDQETLLRSHPKRIAPDDVDNFEIGLRKMSTSLAVLTSTHVQDSQNTPQAAGTQPQSNIINLSEVYSNERNTGSNWAVKKARQPTTEEEASSDADSSPSNPPTFFPKIEHGEEENTSAGFSADYVDLPQEMMHRKTSLLTSTLNKDPTNPPSFFPKIQKTDLTEPPTPTSDTATNEAISGTMHNVHHLIDNAFLDMEGLQISASETNNKEEKPSSTYNVPVDAAGTMVGFSPGLPHPKPDSGDVDTTRGSQPPSFFPNGELKVLQCVNIPDPDPVKLQQHRGNLSGMMLWREAESQHIISTHPDKSQKEDPKNMQMVYKTGQDQQSPKMSESVHKPVSLGPSPMALDGFKVKCKPTRKTRDDCCCQNVPCDKKNASEESAQLTVSAPARMQKDQLESQFKVQKSRPSSGQPDETSHCIQTSASQLMEPQQQQQQQPVSVKESEHNIIDTVMPETTTIPTPTDMKKSSATSHLLLDKPVQEDIKPTIINAEPATDSLTILPQNMVPVKNFTPDNLQDVEEYIEMEPFDIIESPDKNDALSQTRLSHTEETNTVTVLNEGISEAALTDTMATNADALAQNLPGKSATLLPPLREDVHSSRARHSDVIDPQHMLPIYIVDPDNQISPKADVFEQGTKSPGSAVKTSSSSQKSEVANEEAKQVLKQKHDSEVYKAVDEDAVDEIEEPGENKDSSEERNRFSSGIPSSSQVPGPKACNESHEGNINQQLAENPTWEPLDDKNVPHGSPDTSTTSTSAEGFSHRDIKEQMVSDPIKLGHAKVFGTLSAFKAPKYQDQTSEKENSDNVQQESNKAASMKTSVQKSLEKSPAMLAKSLESFANWNSSAAALQDHLATSTSRKSSADNLGLLGTTNTGKTGTQATKEMNIDGNPSSTLGQVSPIEYTAEQRPPQEPQDDETTATTTAMDSIVQAATNGLAVFNKLFQSLPVSRLSLPTCNAKCGLKKKPPISNNKDSTDGAESMGNIVTENQELSQATHNLPEMSQQALEKEMDPTTGDESSGVPKDEKTVKQLDNQLFKKINVKPESSVTSNHMNSQLTTDIHNRPGKIAYLSQGSSEGFASQGPSNSENSISSMPTSQNVDEYALQSPEGKKHSGFTPTSAVQQSTASQANQSVNVIFAPNSDMKSQTSGNQSVGIIDIPDKPAGDTKSRPSLNKSLSTPAAPGMTENVAQKSTKSAPVPLTLDASSNLGEKFEESSIHLTGLRVFGSEHLGPFINEPETPSTGGKNQVEYSKLHLEHPSVKKCSNSAADKTPSDARNSLKHSSSSFLGGPGGIEEVFPATAGLKNDMNPDSPTPPQSGLENKAAKKASKTHSKDCCKKHSMWENLSKAESDKAFKQTCICSDAAEEQHRMDMGMVQLSKSSSAPKAGFTGFMPKSAGEQTPSFAKSENAVHMGNSQSSVLRPLSTERLVSSAGEDEEEEEEEKLEIPQPAVPRLSAMFKDHPKFKPLFDAVEEAAIRKSKHSSSKHPLPAKVKAKNILIKSEAVGESAVHHVPRLSALGLRNILGPVDYGYLKDSESSESGFAESNSEIQGKARWLTQPFDKTTSKAKVAVFCAKRMEHKPGNLESLSDVPTDQSHHYRIIPEGIEQEVNIPIGDEDEKTADGAYSSSSSTFSNHMSS</sequence>
<feature type="compositionally biased region" description="Basic and acidic residues" evidence="1">
    <location>
        <begin position="2530"/>
        <end position="2540"/>
    </location>
</feature>
<feature type="compositionally biased region" description="Polar residues" evidence="1">
    <location>
        <begin position="2415"/>
        <end position="2431"/>
    </location>
</feature>
<feature type="region of interest" description="Disordered" evidence="1">
    <location>
        <begin position="2512"/>
        <end position="2570"/>
    </location>
</feature>
<feature type="region of interest" description="Disordered" evidence="1">
    <location>
        <begin position="633"/>
        <end position="659"/>
    </location>
</feature>
<feature type="region of interest" description="Disordered" evidence="1">
    <location>
        <begin position="2004"/>
        <end position="2140"/>
    </location>
</feature>
<feature type="compositionally biased region" description="Basic and acidic residues" evidence="1">
    <location>
        <begin position="79"/>
        <end position="92"/>
    </location>
</feature>
<feature type="region of interest" description="Disordered" evidence="1">
    <location>
        <begin position="2229"/>
        <end position="2269"/>
    </location>
</feature>
<evidence type="ECO:0000313" key="3">
    <source>
        <dbReference type="Proteomes" id="UP000678499"/>
    </source>
</evidence>
<feature type="compositionally biased region" description="Polar residues" evidence="1">
    <location>
        <begin position="2445"/>
        <end position="2471"/>
    </location>
</feature>
<feature type="compositionally biased region" description="Polar residues" evidence="1">
    <location>
        <begin position="2541"/>
        <end position="2550"/>
    </location>
</feature>
<feature type="region of interest" description="Disordered" evidence="1">
    <location>
        <begin position="1753"/>
        <end position="1794"/>
    </location>
</feature>
<feature type="compositionally biased region" description="Polar residues" evidence="1">
    <location>
        <begin position="2121"/>
        <end position="2131"/>
    </location>
</feature>
<evidence type="ECO:0000256" key="1">
    <source>
        <dbReference type="SAM" id="MobiDB-lite"/>
    </source>
</evidence>
<feature type="region of interest" description="Disordered" evidence="1">
    <location>
        <begin position="1582"/>
        <end position="1633"/>
    </location>
</feature>
<feature type="compositionally biased region" description="Polar residues" evidence="1">
    <location>
        <begin position="2514"/>
        <end position="2525"/>
    </location>
</feature>
<feature type="compositionally biased region" description="Polar residues" evidence="1">
    <location>
        <begin position="646"/>
        <end position="657"/>
    </location>
</feature>
<feature type="region of interest" description="Disordered" evidence="1">
    <location>
        <begin position="1449"/>
        <end position="1495"/>
    </location>
</feature>
<feature type="region of interest" description="Disordered" evidence="1">
    <location>
        <begin position="2783"/>
        <end position="2818"/>
    </location>
</feature>
<feature type="region of interest" description="Disordered" evidence="1">
    <location>
        <begin position="1519"/>
        <end position="1550"/>
    </location>
</feature>
<dbReference type="Proteomes" id="UP000678499">
    <property type="component" value="Unassembled WGS sequence"/>
</dbReference>
<dbReference type="EMBL" id="CAJPEX010002193">
    <property type="protein sequence ID" value="CAG0920630.1"/>
    <property type="molecule type" value="Genomic_DNA"/>
</dbReference>
<keyword evidence="3" id="KW-1185">Reference proteome</keyword>